<evidence type="ECO:0000313" key="3">
    <source>
        <dbReference type="EMBL" id="SMB91355.1"/>
    </source>
</evidence>
<accession>A0A1W1VDG3</accession>
<dbReference type="InterPro" id="IPR014239">
    <property type="entry name" value="YpeB_PepSY1-2"/>
</dbReference>
<protein>
    <submittedName>
        <fullName evidence="3">Germination protein YpeB</fullName>
    </submittedName>
</protein>
<dbReference type="Proteomes" id="UP000192569">
    <property type="component" value="Chromosome I"/>
</dbReference>
<dbReference type="EMBL" id="LT838272">
    <property type="protein sequence ID" value="SMB91355.1"/>
    <property type="molecule type" value="Genomic_DNA"/>
</dbReference>
<dbReference type="Pfam" id="PF14620">
    <property type="entry name" value="YPEB_PepSY1-2"/>
    <property type="match status" value="1"/>
</dbReference>
<evidence type="ECO:0000313" key="4">
    <source>
        <dbReference type="Proteomes" id="UP000192569"/>
    </source>
</evidence>
<feature type="domain" description="Sporulation protein YpeB PepSY1 and PepSY2" evidence="1">
    <location>
        <begin position="193"/>
        <end position="385"/>
    </location>
</feature>
<dbReference type="NCBIfam" id="TIGR02889">
    <property type="entry name" value="spore_YpeB"/>
    <property type="match status" value="1"/>
</dbReference>
<sequence>MERKRWTVWVLSLLLLAAISWGFWERANRLALAHAVEGSGQRDFYNLLTQVEQTEVSLGKALVSTSKAQQAALLTQASNQAAGAQTSLSQLPTPGINLIGTRKFLAQTADYCQYLAQRVAHGQPPSNEEIQNLIRLRQEMGRLAADLHNIEGQVATHAIRWSSFYSLHMPSLPRTMAWLKARPVQATPHPLEGFVNTDRHLQTLPSLNYDGPFSDHLEKARPLGLAAQSVDQPAAEKNALKFANDASGTTYRVASVNPVNGRIPCFGMSLTDEKRPGRQARIDVSRQGGHIISFLNPRAVEAPTIDVKAAQERAAAFLKAQGFPDMVPTYTLSQGHAQLFTFVARERDILLYPDQIKVKVALDNGEIVGFDATPFFMAHHKRDLPTPQVSAKEITAKLKPHLKVEGIRLALIPTGGGREVLTYEVSTKLDTERYLLYFNALTGEEEKIMKIIDLPGGQLTM</sequence>
<dbReference type="Pfam" id="PF20769">
    <property type="entry name" value="YPEB_N"/>
    <property type="match status" value="1"/>
</dbReference>
<reference evidence="3 4" key="1">
    <citation type="submission" date="2017-04" db="EMBL/GenBank/DDBJ databases">
        <authorList>
            <person name="Afonso C.L."/>
            <person name="Miller P.J."/>
            <person name="Scott M.A."/>
            <person name="Spackman E."/>
            <person name="Goraichik I."/>
            <person name="Dimitrov K.M."/>
            <person name="Suarez D.L."/>
            <person name="Swayne D.E."/>
        </authorList>
    </citation>
    <scope>NUCLEOTIDE SEQUENCE [LARGE SCALE GENOMIC DNA]</scope>
    <source>
        <strain evidence="3 4">ToBE</strain>
    </source>
</reference>
<evidence type="ECO:0000259" key="1">
    <source>
        <dbReference type="Pfam" id="PF14620"/>
    </source>
</evidence>
<gene>
    <name evidence="3" type="ORF">SAMN00808754_0427</name>
</gene>
<dbReference type="RefSeq" id="WP_084663577.1">
    <property type="nucleotide sequence ID" value="NZ_LT838272.1"/>
</dbReference>
<feature type="domain" description="Sporulation protein YpeB N-terminal" evidence="2">
    <location>
        <begin position="32"/>
        <end position="162"/>
    </location>
</feature>
<dbReference type="OrthoDB" id="2372097at2"/>
<dbReference type="AlphaFoldDB" id="A0A1W1VDG3"/>
<keyword evidence="4" id="KW-1185">Reference proteome</keyword>
<dbReference type="GO" id="GO:0009847">
    <property type="term" value="P:spore germination"/>
    <property type="evidence" value="ECO:0007669"/>
    <property type="project" value="InterPro"/>
</dbReference>
<organism evidence="3 4">
    <name type="scientific">Thermanaeromonas toyohensis ToBE</name>
    <dbReference type="NCBI Taxonomy" id="698762"/>
    <lineage>
        <taxon>Bacteria</taxon>
        <taxon>Bacillati</taxon>
        <taxon>Bacillota</taxon>
        <taxon>Clostridia</taxon>
        <taxon>Neomoorellales</taxon>
        <taxon>Neomoorellaceae</taxon>
        <taxon>Thermanaeromonas</taxon>
    </lineage>
</organism>
<dbReference type="InterPro" id="IPR048402">
    <property type="entry name" value="YpeB_N"/>
</dbReference>
<proteinExistence type="predicted"/>
<dbReference type="STRING" id="698762.SAMN00808754_0427"/>
<evidence type="ECO:0000259" key="2">
    <source>
        <dbReference type="Pfam" id="PF20769"/>
    </source>
</evidence>
<name>A0A1W1VDG3_9FIRM</name>